<evidence type="ECO:0000259" key="5">
    <source>
        <dbReference type="PROSITE" id="PS50011"/>
    </source>
</evidence>
<evidence type="ECO:0000256" key="3">
    <source>
        <dbReference type="ARBA" id="ARBA00022777"/>
    </source>
</evidence>
<dbReference type="InterPro" id="IPR008271">
    <property type="entry name" value="Ser/Thr_kinase_AS"/>
</dbReference>
<dbReference type="GO" id="GO:0006950">
    <property type="term" value="P:response to stress"/>
    <property type="evidence" value="ECO:0007669"/>
    <property type="project" value="UniProtKB-ARBA"/>
</dbReference>
<keyword evidence="4" id="KW-0067">ATP-binding</keyword>
<dbReference type="SUPFAM" id="SSF56112">
    <property type="entry name" value="Protein kinase-like (PK-like)"/>
    <property type="match status" value="1"/>
</dbReference>
<feature type="domain" description="Protein kinase" evidence="5">
    <location>
        <begin position="1"/>
        <end position="231"/>
    </location>
</feature>
<gene>
    <name evidence="6" type="ORF">ASIM_LOCUS15119</name>
</gene>
<reference evidence="6 7" key="2">
    <citation type="submission" date="2018-11" db="EMBL/GenBank/DDBJ databases">
        <authorList>
            <consortium name="Pathogen Informatics"/>
        </authorList>
    </citation>
    <scope>NUCLEOTIDE SEQUENCE [LARGE SCALE GENOMIC DNA]</scope>
</reference>
<dbReference type="PROSITE" id="PS00108">
    <property type="entry name" value="PROTEIN_KINASE_ST"/>
    <property type="match status" value="1"/>
</dbReference>
<keyword evidence="7" id="KW-1185">Reference proteome</keyword>
<evidence type="ECO:0000313" key="8">
    <source>
        <dbReference type="WBParaSite" id="ASIM_0001571201-mRNA-1"/>
    </source>
</evidence>
<dbReference type="InterPro" id="IPR051681">
    <property type="entry name" value="Ser/Thr_Kinases-Pseudokinases"/>
</dbReference>
<keyword evidence="3" id="KW-0418">Kinase</keyword>
<dbReference type="Gene3D" id="1.10.510.10">
    <property type="entry name" value="Transferase(Phosphotransferase) domain 1"/>
    <property type="match status" value="1"/>
</dbReference>
<organism evidence="8">
    <name type="scientific">Anisakis simplex</name>
    <name type="common">Herring worm</name>
    <dbReference type="NCBI Taxonomy" id="6269"/>
    <lineage>
        <taxon>Eukaryota</taxon>
        <taxon>Metazoa</taxon>
        <taxon>Ecdysozoa</taxon>
        <taxon>Nematoda</taxon>
        <taxon>Chromadorea</taxon>
        <taxon>Rhabditida</taxon>
        <taxon>Spirurina</taxon>
        <taxon>Ascaridomorpha</taxon>
        <taxon>Ascaridoidea</taxon>
        <taxon>Anisakidae</taxon>
        <taxon>Anisakis</taxon>
        <taxon>Anisakis simplex complex</taxon>
    </lineage>
</organism>
<dbReference type="GO" id="GO:0004674">
    <property type="term" value="F:protein serine/threonine kinase activity"/>
    <property type="evidence" value="ECO:0007669"/>
    <property type="project" value="TreeGrafter"/>
</dbReference>
<proteinExistence type="predicted"/>
<dbReference type="PANTHER" id="PTHR44329">
    <property type="entry name" value="SERINE/THREONINE-PROTEIN KINASE TNNI3K-RELATED"/>
    <property type="match status" value="1"/>
</dbReference>
<dbReference type="InterPro" id="IPR000719">
    <property type="entry name" value="Prot_kinase_dom"/>
</dbReference>
<dbReference type="PANTHER" id="PTHR44329:SF288">
    <property type="entry name" value="MITOGEN-ACTIVATED PROTEIN KINASE KINASE KINASE 20"/>
    <property type="match status" value="1"/>
</dbReference>
<keyword evidence="1" id="KW-0808">Transferase</keyword>
<dbReference type="EMBL" id="UYRR01032123">
    <property type="protein sequence ID" value="VDK54297.1"/>
    <property type="molecule type" value="Genomic_DNA"/>
</dbReference>
<dbReference type="AlphaFoldDB" id="A0A0M3K421"/>
<dbReference type="Gene3D" id="3.30.200.20">
    <property type="entry name" value="Phosphorylase Kinase, domain 1"/>
    <property type="match status" value="1"/>
</dbReference>
<evidence type="ECO:0000256" key="2">
    <source>
        <dbReference type="ARBA" id="ARBA00022741"/>
    </source>
</evidence>
<dbReference type="SMART" id="SM00220">
    <property type="entry name" value="S_TKc"/>
    <property type="match status" value="1"/>
</dbReference>
<protein>
    <submittedName>
        <fullName evidence="8">Protein kinase domain-containing protein</fullName>
    </submittedName>
</protein>
<name>A0A0M3K421_ANISI</name>
<evidence type="ECO:0000313" key="7">
    <source>
        <dbReference type="Proteomes" id="UP000267096"/>
    </source>
</evidence>
<dbReference type="PROSITE" id="PS50011">
    <property type="entry name" value="PROTEIN_KINASE_DOM"/>
    <property type="match status" value="1"/>
</dbReference>
<evidence type="ECO:0000256" key="1">
    <source>
        <dbReference type="ARBA" id="ARBA00022679"/>
    </source>
</evidence>
<dbReference type="WBParaSite" id="ASIM_0001571201-mRNA-1">
    <property type="protein sequence ID" value="ASIM_0001571201-mRNA-1"/>
    <property type="gene ID" value="ASIM_0001571201"/>
</dbReference>
<dbReference type="Pfam" id="PF07714">
    <property type="entry name" value="PK_Tyr_Ser-Thr"/>
    <property type="match status" value="1"/>
</dbReference>
<dbReference type="InterPro" id="IPR001245">
    <property type="entry name" value="Ser-Thr/Tyr_kinase_cat_dom"/>
</dbReference>
<evidence type="ECO:0000256" key="4">
    <source>
        <dbReference type="ARBA" id="ARBA00022840"/>
    </source>
</evidence>
<reference evidence="8" key="1">
    <citation type="submission" date="2017-02" db="UniProtKB">
        <authorList>
            <consortium name="WormBaseParasite"/>
        </authorList>
    </citation>
    <scope>IDENTIFICATION</scope>
</reference>
<evidence type="ECO:0000313" key="6">
    <source>
        <dbReference type="EMBL" id="VDK54297.1"/>
    </source>
</evidence>
<keyword evidence="2" id="KW-0547">Nucleotide-binding</keyword>
<sequence>MCCHNEYRHINLFQADILARIRHPNIIQFFGVSEGDLGFIIVTELAEGGSLYSYLHNPENPKIDFKQTITWALEIARGVRYLHYEAPVTIIHRDLKSGNIVLSGEGVCKLCDFGLSKILTHSCTPSSFVGTVPWMSPELITQENKISKAIDVWSYAVVLWEIISREVPYSGLGPFRIMELVTQKGSTLAIPASCPASFERLLRKCWRMNPEERCNMHQIIDALKDMQSSFMVF</sequence>
<dbReference type="InterPro" id="IPR011009">
    <property type="entry name" value="Kinase-like_dom_sf"/>
</dbReference>
<dbReference type="GO" id="GO:0005524">
    <property type="term" value="F:ATP binding"/>
    <property type="evidence" value="ECO:0007669"/>
    <property type="project" value="UniProtKB-KW"/>
</dbReference>
<accession>A0A0M3K421</accession>
<dbReference type="Proteomes" id="UP000267096">
    <property type="component" value="Unassembled WGS sequence"/>
</dbReference>
<dbReference type="OrthoDB" id="10013149at2759"/>
<dbReference type="PIRSF" id="PIRSF000654">
    <property type="entry name" value="Integrin-linked_kinase"/>
    <property type="match status" value="1"/>
</dbReference>
<dbReference type="PRINTS" id="PR00109">
    <property type="entry name" value="TYRKINASE"/>
</dbReference>